<protein>
    <submittedName>
        <fullName evidence="1">Tetratricopeptide (TPR) repeat protein</fullName>
    </submittedName>
</protein>
<dbReference type="RefSeq" id="WP_310223197.1">
    <property type="nucleotide sequence ID" value="NZ_JAVDWV010000006.1"/>
</dbReference>
<dbReference type="Proteomes" id="UP001267638">
    <property type="component" value="Unassembled WGS sequence"/>
</dbReference>
<proteinExistence type="predicted"/>
<organism evidence="1 2">
    <name type="scientific">Sphingobium xenophagum</name>
    <dbReference type="NCBI Taxonomy" id="121428"/>
    <lineage>
        <taxon>Bacteria</taxon>
        <taxon>Pseudomonadati</taxon>
        <taxon>Pseudomonadota</taxon>
        <taxon>Alphaproteobacteria</taxon>
        <taxon>Sphingomonadales</taxon>
        <taxon>Sphingomonadaceae</taxon>
        <taxon>Sphingobium</taxon>
    </lineage>
</organism>
<dbReference type="Gene3D" id="1.25.40.10">
    <property type="entry name" value="Tetratricopeptide repeat domain"/>
    <property type="match status" value="1"/>
</dbReference>
<evidence type="ECO:0000313" key="1">
    <source>
        <dbReference type="EMBL" id="MDR7154685.1"/>
    </source>
</evidence>
<gene>
    <name evidence="1" type="ORF">J2W40_001500</name>
</gene>
<dbReference type="SUPFAM" id="SSF48452">
    <property type="entry name" value="TPR-like"/>
    <property type="match status" value="1"/>
</dbReference>
<accession>A0ABU1WZD9</accession>
<keyword evidence="2" id="KW-1185">Reference proteome</keyword>
<dbReference type="EMBL" id="JAVDWV010000006">
    <property type="protein sequence ID" value="MDR7154685.1"/>
    <property type="molecule type" value="Genomic_DNA"/>
</dbReference>
<dbReference type="InterPro" id="IPR011990">
    <property type="entry name" value="TPR-like_helical_dom_sf"/>
</dbReference>
<evidence type="ECO:0000313" key="2">
    <source>
        <dbReference type="Proteomes" id="UP001267638"/>
    </source>
</evidence>
<reference evidence="1 2" key="1">
    <citation type="submission" date="2023-07" db="EMBL/GenBank/DDBJ databases">
        <title>Sorghum-associated microbial communities from plants grown in Nebraska, USA.</title>
        <authorList>
            <person name="Schachtman D."/>
        </authorList>
    </citation>
    <scope>NUCLEOTIDE SEQUENCE [LARGE SCALE GENOMIC DNA]</scope>
    <source>
        <strain evidence="1 2">4256</strain>
    </source>
</reference>
<comment type="caution">
    <text evidence="1">The sequence shown here is derived from an EMBL/GenBank/DDBJ whole genome shotgun (WGS) entry which is preliminary data.</text>
</comment>
<name>A0ABU1WZD9_SPHXE</name>
<sequence>MFGLMLLLQMPSDIVVTGQRLVEAQAECVQTGCTPLRDAQATIALAEVQFRDGDYRDAKKLLSAAIGRNKKEATAAPRPVAALYEAYATIALHEGDKETYRRAVVNQVRILREHLPEDDPSRISGSTALGDMWIKLGDYRQAEITYRSIEQAALASGQDKAAMLAGMKRVWLNAARGDDRTSTELLDQLESRPLAQNAGYQTALRVLRLRLAARQADEKEITRLIAELGPREDSDSLLIWSPPYESNAAEAADAQARMFGTPNLADARGSDYSGIRWADIGFWVRPDGRTEDIEILRGSVSKGWVQPALQQIAGRRYSASVDPDNGQGHYRIERFTQRSEYRIPHGSLVKRRIATGGYDILDLTETPADPPA</sequence>